<dbReference type="Proteomes" id="UP000448235">
    <property type="component" value="Unassembled WGS sequence"/>
</dbReference>
<feature type="transmembrane region" description="Helical" evidence="1">
    <location>
        <begin position="67"/>
        <end position="87"/>
    </location>
</feature>
<organism evidence="2 3">
    <name type="scientific">Halomonas icarae</name>
    <dbReference type="NCBI Taxonomy" id="2691040"/>
    <lineage>
        <taxon>Bacteria</taxon>
        <taxon>Pseudomonadati</taxon>
        <taxon>Pseudomonadota</taxon>
        <taxon>Gammaproteobacteria</taxon>
        <taxon>Oceanospirillales</taxon>
        <taxon>Halomonadaceae</taxon>
        <taxon>Halomonas</taxon>
    </lineage>
</organism>
<feature type="transmembrane region" description="Helical" evidence="1">
    <location>
        <begin position="146"/>
        <end position="166"/>
    </location>
</feature>
<keyword evidence="1" id="KW-0812">Transmembrane</keyword>
<dbReference type="EMBL" id="WUTS01000001">
    <property type="protein sequence ID" value="NAW13161.1"/>
    <property type="molecule type" value="Genomic_DNA"/>
</dbReference>
<feature type="transmembrane region" description="Helical" evidence="1">
    <location>
        <begin position="178"/>
        <end position="195"/>
    </location>
</feature>
<evidence type="ECO:0000313" key="2">
    <source>
        <dbReference type="EMBL" id="NAW13161.1"/>
    </source>
</evidence>
<keyword evidence="1" id="KW-0472">Membrane</keyword>
<protein>
    <submittedName>
        <fullName evidence="2">Urease accessory protein UreJ</fullName>
    </submittedName>
</protein>
<feature type="transmembrane region" description="Helical" evidence="1">
    <location>
        <begin position="41"/>
        <end position="60"/>
    </location>
</feature>
<dbReference type="PIRSF" id="PIRSF016919">
    <property type="entry name" value="HupE_UreJ"/>
    <property type="match status" value="1"/>
</dbReference>
<dbReference type="AlphaFoldDB" id="A0A7X4VZL0"/>
<sequence length="196" mass="20068">MQSHELTRCIGWGAALLLLPALAYAHVGSGYSGGMAQGFLHPWMGIDHMAAMLAVGLWAAQRGGRAIWAVPVSFMVVMLLGGAIGMAGIALPWVEPGIVASVLVLGLLVAAAVRLPLLASSVLVGLFAVFHGHAHGTEMPAMTSGLAYGIGFVLATAALHGCGVGLGRLARRWASPRVAQYAGALIAAFGLYLGFA</sequence>
<keyword evidence="1" id="KW-1133">Transmembrane helix</keyword>
<proteinExistence type="predicted"/>
<feature type="transmembrane region" description="Helical" evidence="1">
    <location>
        <begin position="93"/>
        <end position="110"/>
    </location>
</feature>
<name>A0A7X4VZL0_9GAMM</name>
<feature type="transmembrane region" description="Helical" evidence="1">
    <location>
        <begin position="117"/>
        <end position="134"/>
    </location>
</feature>
<reference evidence="2 3" key="1">
    <citation type="submission" date="2019-12" db="EMBL/GenBank/DDBJ databases">
        <title>Draft genome sequencing of Halomonas icarensis D1-1.</title>
        <authorList>
            <person name="Pandiyan K."/>
            <person name="Kushwaha P."/>
            <person name="Gowdham M."/>
            <person name="Chakdar H."/>
            <person name="Singh A."/>
            <person name="Kumar M."/>
            <person name="Saxena A.K."/>
        </authorList>
    </citation>
    <scope>NUCLEOTIDE SEQUENCE [LARGE SCALE GENOMIC DNA]</scope>
    <source>
        <strain evidence="2 3">D1-1</strain>
    </source>
</reference>
<evidence type="ECO:0000256" key="1">
    <source>
        <dbReference type="SAM" id="Phobius"/>
    </source>
</evidence>
<comment type="caution">
    <text evidence="2">The sequence shown here is derived from an EMBL/GenBank/DDBJ whole genome shotgun (WGS) entry which is preliminary data.</text>
</comment>
<gene>
    <name evidence="2" type="ORF">GRB80_09915</name>
</gene>
<evidence type="ECO:0000313" key="3">
    <source>
        <dbReference type="Proteomes" id="UP000448235"/>
    </source>
</evidence>
<dbReference type="RefSeq" id="WP_161423464.1">
    <property type="nucleotide sequence ID" value="NZ_JARWMY010000016.1"/>
</dbReference>
<dbReference type="Pfam" id="PF04955">
    <property type="entry name" value="HupE_UreJ"/>
    <property type="match status" value="1"/>
</dbReference>
<dbReference type="InterPro" id="IPR007038">
    <property type="entry name" value="HupE_UreJ"/>
</dbReference>
<accession>A0A7X4VZL0</accession>
<keyword evidence="3" id="KW-1185">Reference proteome</keyword>